<evidence type="ECO:0000256" key="1">
    <source>
        <dbReference type="ARBA" id="ARBA00022741"/>
    </source>
</evidence>
<feature type="domain" description="Serine-threonine/tyrosine-protein kinase catalytic" evidence="3">
    <location>
        <begin position="1"/>
        <end position="62"/>
    </location>
</feature>
<sequence>MWEVYTLGKIPYERLSNTDIVQEVSCGLRLYRPQLANDRIYAIMTSCWHEKPEERPTFQDLVITVEDLLYELQ</sequence>
<dbReference type="AlphaFoldDB" id="A0A0E9XEK8"/>
<dbReference type="GO" id="GO:0005524">
    <property type="term" value="F:ATP binding"/>
    <property type="evidence" value="ECO:0007669"/>
    <property type="project" value="UniProtKB-KW"/>
</dbReference>
<dbReference type="InterPro" id="IPR011009">
    <property type="entry name" value="Kinase-like_dom_sf"/>
</dbReference>
<dbReference type="GO" id="GO:0007169">
    <property type="term" value="P:cell surface receptor protein tyrosine kinase signaling pathway"/>
    <property type="evidence" value="ECO:0007669"/>
    <property type="project" value="TreeGrafter"/>
</dbReference>
<dbReference type="Pfam" id="PF07714">
    <property type="entry name" value="PK_Tyr_Ser-Thr"/>
    <property type="match status" value="1"/>
</dbReference>
<accession>A0A0E9XEK8</accession>
<dbReference type="PANTHER" id="PTHR24416">
    <property type="entry name" value="TYROSINE-PROTEIN KINASE RECEPTOR"/>
    <property type="match status" value="1"/>
</dbReference>
<dbReference type="GO" id="GO:0043235">
    <property type="term" value="C:receptor complex"/>
    <property type="evidence" value="ECO:0007669"/>
    <property type="project" value="TreeGrafter"/>
</dbReference>
<dbReference type="InterPro" id="IPR001245">
    <property type="entry name" value="Ser-Thr/Tyr_kinase_cat_dom"/>
</dbReference>
<evidence type="ECO:0000259" key="3">
    <source>
        <dbReference type="Pfam" id="PF07714"/>
    </source>
</evidence>
<organism evidence="4">
    <name type="scientific">Anguilla anguilla</name>
    <name type="common">European freshwater eel</name>
    <name type="synonym">Muraena anguilla</name>
    <dbReference type="NCBI Taxonomy" id="7936"/>
    <lineage>
        <taxon>Eukaryota</taxon>
        <taxon>Metazoa</taxon>
        <taxon>Chordata</taxon>
        <taxon>Craniata</taxon>
        <taxon>Vertebrata</taxon>
        <taxon>Euteleostomi</taxon>
        <taxon>Actinopterygii</taxon>
        <taxon>Neopterygii</taxon>
        <taxon>Teleostei</taxon>
        <taxon>Anguilliformes</taxon>
        <taxon>Anguillidae</taxon>
        <taxon>Anguilla</taxon>
    </lineage>
</organism>
<dbReference type="GO" id="GO:0004714">
    <property type="term" value="F:transmembrane receptor protein tyrosine kinase activity"/>
    <property type="evidence" value="ECO:0007669"/>
    <property type="project" value="TreeGrafter"/>
</dbReference>
<dbReference type="GO" id="GO:0005886">
    <property type="term" value="C:plasma membrane"/>
    <property type="evidence" value="ECO:0007669"/>
    <property type="project" value="TreeGrafter"/>
</dbReference>
<proteinExistence type="predicted"/>
<dbReference type="PANTHER" id="PTHR24416:SF621">
    <property type="entry name" value="TYROSINE KINASE RECEPTOR CAD96CA"/>
    <property type="match status" value="1"/>
</dbReference>
<dbReference type="Gene3D" id="1.10.510.10">
    <property type="entry name" value="Transferase(Phosphotransferase) domain 1"/>
    <property type="match status" value="1"/>
</dbReference>
<keyword evidence="2" id="KW-0067">ATP-binding</keyword>
<dbReference type="EMBL" id="GBXM01007503">
    <property type="protein sequence ID" value="JAI01075.1"/>
    <property type="molecule type" value="Transcribed_RNA"/>
</dbReference>
<evidence type="ECO:0000313" key="4">
    <source>
        <dbReference type="EMBL" id="JAI01075.1"/>
    </source>
</evidence>
<name>A0A0E9XEK8_ANGAN</name>
<protein>
    <recommendedName>
        <fullName evidence="3">Serine-threonine/tyrosine-protein kinase catalytic domain-containing protein</fullName>
    </recommendedName>
</protein>
<reference evidence="4" key="2">
    <citation type="journal article" date="2015" name="Fish Shellfish Immunol.">
        <title>Early steps in the European eel (Anguilla anguilla)-Vibrio vulnificus interaction in the gills: Role of the RtxA13 toxin.</title>
        <authorList>
            <person name="Callol A."/>
            <person name="Pajuelo D."/>
            <person name="Ebbesson L."/>
            <person name="Teles M."/>
            <person name="MacKenzie S."/>
            <person name="Amaro C."/>
        </authorList>
    </citation>
    <scope>NUCLEOTIDE SEQUENCE</scope>
</reference>
<dbReference type="InterPro" id="IPR050122">
    <property type="entry name" value="RTK"/>
</dbReference>
<evidence type="ECO:0000256" key="2">
    <source>
        <dbReference type="ARBA" id="ARBA00022840"/>
    </source>
</evidence>
<keyword evidence="1" id="KW-0547">Nucleotide-binding</keyword>
<reference evidence="4" key="1">
    <citation type="submission" date="2014-11" db="EMBL/GenBank/DDBJ databases">
        <authorList>
            <person name="Amaro Gonzalez C."/>
        </authorList>
    </citation>
    <scope>NUCLEOTIDE SEQUENCE</scope>
</reference>
<dbReference type="SUPFAM" id="SSF56112">
    <property type="entry name" value="Protein kinase-like (PK-like)"/>
    <property type="match status" value="1"/>
</dbReference>